<gene>
    <name evidence="2" type="ORF">GRF29_77g510539</name>
</gene>
<evidence type="ECO:0000313" key="2">
    <source>
        <dbReference type="EMBL" id="KAK3208376.1"/>
    </source>
</evidence>
<feature type="compositionally biased region" description="Acidic residues" evidence="1">
    <location>
        <begin position="269"/>
        <end position="307"/>
    </location>
</feature>
<protein>
    <submittedName>
        <fullName evidence="2">Uncharacterized protein</fullName>
    </submittedName>
</protein>
<comment type="caution">
    <text evidence="2">The sequence shown here is derived from an EMBL/GenBank/DDBJ whole genome shotgun (WGS) entry which is preliminary data.</text>
</comment>
<feature type="region of interest" description="Disordered" evidence="1">
    <location>
        <begin position="268"/>
        <end position="316"/>
    </location>
</feature>
<accession>A0AAN6LWD6</accession>
<feature type="region of interest" description="Disordered" evidence="1">
    <location>
        <begin position="367"/>
        <end position="412"/>
    </location>
</feature>
<sequence>MNSTANTSTPVEAQIELSIIEGSRVTGGAEDTPTPDSKTSPAEKVTVYEPRKMIARRLLQKAQIEFYLGIFSFYHGLTSRIVADIEKYQLLEVTNIINDEAVIAAEEPDERELEILQAKERVRYRHVAIREKWIKQFGDDGQGYSPSVFTPGSKFESLWHKSSLSSDMMRVIRNSFAHNYQVPGEITHFKWLYEKYATASPAFKALTKKLQEALDDPENWFEVRLSFELEDLLGPECPEYSKDTPETEASWATEVVEYEERRRMMMEAMGEEEENEEEEGTATWGEEGEAEPVVEGEGQGEDSEEITESQPPKSRGCMNLTLGQVMEFALKAKSIRRVANMVGQQLWEMQGDMDPDEWIATGVHYHHAPDQESEWDDIPDPGLERPIPREAQAPESDTTPASDGGWSEDAGW</sequence>
<name>A0AAN6LWD6_9PLEO</name>
<dbReference type="EMBL" id="WVTA01000007">
    <property type="protein sequence ID" value="KAK3208376.1"/>
    <property type="molecule type" value="Genomic_DNA"/>
</dbReference>
<keyword evidence="3" id="KW-1185">Reference proteome</keyword>
<dbReference type="AlphaFoldDB" id="A0AAN6LWD6"/>
<organism evidence="2 3">
    <name type="scientific">Pseudopithomyces chartarum</name>
    <dbReference type="NCBI Taxonomy" id="1892770"/>
    <lineage>
        <taxon>Eukaryota</taxon>
        <taxon>Fungi</taxon>
        <taxon>Dikarya</taxon>
        <taxon>Ascomycota</taxon>
        <taxon>Pezizomycotina</taxon>
        <taxon>Dothideomycetes</taxon>
        <taxon>Pleosporomycetidae</taxon>
        <taxon>Pleosporales</taxon>
        <taxon>Massarineae</taxon>
        <taxon>Didymosphaeriaceae</taxon>
        <taxon>Pseudopithomyces</taxon>
    </lineage>
</organism>
<proteinExistence type="predicted"/>
<evidence type="ECO:0000313" key="3">
    <source>
        <dbReference type="Proteomes" id="UP001280581"/>
    </source>
</evidence>
<feature type="region of interest" description="Disordered" evidence="1">
    <location>
        <begin position="22"/>
        <end position="43"/>
    </location>
</feature>
<evidence type="ECO:0000256" key="1">
    <source>
        <dbReference type="SAM" id="MobiDB-lite"/>
    </source>
</evidence>
<reference evidence="2 3" key="1">
    <citation type="submission" date="2021-02" db="EMBL/GenBank/DDBJ databases">
        <title>Genome assembly of Pseudopithomyces chartarum.</title>
        <authorList>
            <person name="Jauregui R."/>
            <person name="Singh J."/>
            <person name="Voisey C."/>
        </authorList>
    </citation>
    <scope>NUCLEOTIDE SEQUENCE [LARGE SCALE GENOMIC DNA]</scope>
    <source>
        <strain evidence="2 3">AGR01</strain>
    </source>
</reference>
<dbReference type="Proteomes" id="UP001280581">
    <property type="component" value="Unassembled WGS sequence"/>
</dbReference>